<dbReference type="GO" id="GO:0006813">
    <property type="term" value="P:potassium ion transport"/>
    <property type="evidence" value="ECO:0007669"/>
    <property type="project" value="InterPro"/>
</dbReference>
<dbReference type="PROSITE" id="PS51202">
    <property type="entry name" value="RCK_C"/>
    <property type="match status" value="1"/>
</dbReference>
<accession>A0A1H2ZBY7</accession>
<evidence type="ECO:0000256" key="6">
    <source>
        <dbReference type="ARBA" id="ARBA00023136"/>
    </source>
</evidence>
<dbReference type="Gene3D" id="3.30.70.1450">
    <property type="entry name" value="Regulator of K+ conductance, C-terminal domain"/>
    <property type="match status" value="1"/>
</dbReference>
<comment type="caution">
    <text evidence="10">The sequence shown here is derived from an EMBL/GenBank/DDBJ whole genome shotgun (WGS) entry which is preliminary data.</text>
</comment>
<evidence type="ECO:0000313" key="10">
    <source>
        <dbReference type="EMBL" id="SDX14855.1"/>
    </source>
</evidence>
<reference evidence="10 11" key="1">
    <citation type="submission" date="2016-10" db="EMBL/GenBank/DDBJ databases">
        <authorList>
            <person name="Varghese N."/>
            <person name="Submissions S."/>
        </authorList>
    </citation>
    <scope>NUCLEOTIDE SEQUENCE [LARGE SCALE GENOMIC DNA]</scope>
    <source>
        <strain evidence="10 11">WCC6</strain>
    </source>
</reference>
<evidence type="ECO:0000256" key="8">
    <source>
        <dbReference type="SAM" id="Phobius"/>
    </source>
</evidence>
<sequence length="526" mass="56263">MEGQEREKTLQGMLHVPNLKLKLAFEGILVGITTGLCITVLRLCLGFVARNRAKMVDFLQNVPPAYTLLWVGALLLIAMVIAALVRWAPIAGGSGIPQVRGIVLGLEKSTHWARVILVKLLDTSLGIGAGLSMGREGPSVQIGAMTGQGVGNALNNTNLEKRALISSGAGAGLAAAFNAPMAGVMFTMEAIHKNLSAIVMAPTLMACMTTTVLVHWVFGVETVLTIPKMPILPVELLPQVIVLGLVSGLIGVAFNKGSLNIGRFYSLPVFRKPWMKIAFPLLLTIPLTYLLPQILGAGDNIIEAMVDLEGTLGMVLVILLGKFFFTIFSTGSGAPGGSLQPMLVLGSLVGGLYGNLLVQLGLLPEAYRLNMVVFGMAGLFAGSVRAPVTAILLLLEMTGRFYHLVPLGIVTLFAYAAGEIVHDTPIFDAMLERSLKDNPKVKNILEAPEEQMLVEIAVEGGARVEGKTLQEIRLPGRALVVCVRRGDQDMIPQADTVLLGGDYVYLIPNHARLHQLNELFKTKTGE</sequence>
<feature type="transmembrane region" description="Helical" evidence="8">
    <location>
        <begin position="195"/>
        <end position="216"/>
    </location>
</feature>
<gene>
    <name evidence="10" type="ORF">SAMN05216495_11432</name>
</gene>
<dbReference type="SUPFAM" id="SSF81340">
    <property type="entry name" value="Clc chloride channel"/>
    <property type="match status" value="1"/>
</dbReference>
<dbReference type="CDD" id="cd01031">
    <property type="entry name" value="EriC"/>
    <property type="match status" value="1"/>
</dbReference>
<evidence type="ECO:0000256" key="7">
    <source>
        <dbReference type="ARBA" id="ARBA00023214"/>
    </source>
</evidence>
<dbReference type="Gene3D" id="1.10.3080.10">
    <property type="entry name" value="Clc chloride channel"/>
    <property type="match status" value="1"/>
</dbReference>
<evidence type="ECO:0000256" key="5">
    <source>
        <dbReference type="ARBA" id="ARBA00023065"/>
    </source>
</evidence>
<feature type="domain" description="RCK C-terminal" evidence="9">
    <location>
        <begin position="441"/>
        <end position="522"/>
    </location>
</feature>
<feature type="transmembrane region" description="Helical" evidence="8">
    <location>
        <begin position="342"/>
        <end position="363"/>
    </location>
</feature>
<feature type="transmembrane region" description="Helical" evidence="8">
    <location>
        <begin position="311"/>
        <end position="330"/>
    </location>
</feature>
<keyword evidence="7" id="KW-0868">Chloride</keyword>
<dbReference type="GO" id="GO:0008324">
    <property type="term" value="F:monoatomic cation transmembrane transporter activity"/>
    <property type="evidence" value="ECO:0007669"/>
    <property type="project" value="InterPro"/>
</dbReference>
<dbReference type="GO" id="GO:0005247">
    <property type="term" value="F:voltage-gated chloride channel activity"/>
    <property type="evidence" value="ECO:0007669"/>
    <property type="project" value="TreeGrafter"/>
</dbReference>
<dbReference type="AlphaFoldDB" id="A0A1H2ZBY7"/>
<feature type="transmembrane region" description="Helical" evidence="8">
    <location>
        <begin position="21"/>
        <end position="48"/>
    </location>
</feature>
<dbReference type="Proteomes" id="UP000182379">
    <property type="component" value="Unassembled WGS sequence"/>
</dbReference>
<dbReference type="PRINTS" id="PR00762">
    <property type="entry name" value="CLCHANNEL"/>
</dbReference>
<evidence type="ECO:0000313" key="11">
    <source>
        <dbReference type="Proteomes" id="UP000182379"/>
    </source>
</evidence>
<feature type="transmembrane region" description="Helical" evidence="8">
    <location>
        <begin position="68"/>
        <end position="88"/>
    </location>
</feature>
<keyword evidence="2" id="KW-0813">Transport</keyword>
<dbReference type="RefSeq" id="WP_074707296.1">
    <property type="nucleotide sequence ID" value="NZ_CAMEFB010000003.1"/>
</dbReference>
<dbReference type="InterPro" id="IPR001807">
    <property type="entry name" value="ClC"/>
</dbReference>
<feature type="transmembrane region" description="Helical" evidence="8">
    <location>
        <begin position="236"/>
        <end position="254"/>
    </location>
</feature>
<organism evidence="10 11">
    <name type="scientific">Acidaminococcus fermentans</name>
    <dbReference type="NCBI Taxonomy" id="905"/>
    <lineage>
        <taxon>Bacteria</taxon>
        <taxon>Bacillati</taxon>
        <taxon>Bacillota</taxon>
        <taxon>Negativicutes</taxon>
        <taxon>Acidaminococcales</taxon>
        <taxon>Acidaminococcaceae</taxon>
        <taxon>Acidaminococcus</taxon>
    </lineage>
</organism>
<evidence type="ECO:0000256" key="4">
    <source>
        <dbReference type="ARBA" id="ARBA00022989"/>
    </source>
</evidence>
<dbReference type="InterPro" id="IPR036721">
    <property type="entry name" value="RCK_C_sf"/>
</dbReference>
<comment type="subcellular location">
    <subcellularLocation>
        <location evidence="1">Membrane</location>
        <topology evidence="1">Multi-pass membrane protein</topology>
    </subcellularLocation>
</comment>
<dbReference type="SUPFAM" id="SSF116726">
    <property type="entry name" value="TrkA C-terminal domain-like"/>
    <property type="match status" value="1"/>
</dbReference>
<dbReference type="InterPro" id="IPR014743">
    <property type="entry name" value="Cl-channel_core"/>
</dbReference>
<keyword evidence="4 8" id="KW-1133">Transmembrane helix</keyword>
<keyword evidence="6 8" id="KW-0472">Membrane</keyword>
<evidence type="ECO:0000256" key="3">
    <source>
        <dbReference type="ARBA" id="ARBA00022692"/>
    </source>
</evidence>
<protein>
    <submittedName>
        <fullName evidence="10">H+/Cl-antiporter ClcA</fullName>
    </submittedName>
</protein>
<evidence type="ECO:0000259" key="9">
    <source>
        <dbReference type="PROSITE" id="PS51202"/>
    </source>
</evidence>
<feature type="transmembrane region" description="Helical" evidence="8">
    <location>
        <begin position="401"/>
        <end position="418"/>
    </location>
</feature>
<proteinExistence type="predicted"/>
<dbReference type="Pfam" id="PF02080">
    <property type="entry name" value="TrkA_C"/>
    <property type="match status" value="1"/>
</dbReference>
<dbReference type="PANTHER" id="PTHR45711:SF6">
    <property type="entry name" value="CHLORIDE CHANNEL PROTEIN"/>
    <property type="match status" value="1"/>
</dbReference>
<keyword evidence="5" id="KW-0406">Ion transport</keyword>
<dbReference type="Pfam" id="PF00654">
    <property type="entry name" value="Voltage_CLC"/>
    <property type="match status" value="1"/>
</dbReference>
<dbReference type="EMBL" id="FNOP01000014">
    <property type="protein sequence ID" value="SDX14855.1"/>
    <property type="molecule type" value="Genomic_DNA"/>
</dbReference>
<dbReference type="PANTHER" id="PTHR45711">
    <property type="entry name" value="CHLORIDE CHANNEL PROTEIN"/>
    <property type="match status" value="1"/>
</dbReference>
<feature type="transmembrane region" description="Helical" evidence="8">
    <location>
        <begin position="369"/>
        <end position="394"/>
    </location>
</feature>
<feature type="transmembrane region" description="Helical" evidence="8">
    <location>
        <begin position="274"/>
        <end position="291"/>
    </location>
</feature>
<dbReference type="GO" id="GO:0005886">
    <property type="term" value="C:plasma membrane"/>
    <property type="evidence" value="ECO:0007669"/>
    <property type="project" value="TreeGrafter"/>
</dbReference>
<name>A0A1H2ZBY7_ACIFE</name>
<dbReference type="InterPro" id="IPR006037">
    <property type="entry name" value="RCK_C"/>
</dbReference>
<keyword evidence="3 8" id="KW-0812">Transmembrane</keyword>
<evidence type="ECO:0000256" key="2">
    <source>
        <dbReference type="ARBA" id="ARBA00022448"/>
    </source>
</evidence>
<evidence type="ECO:0000256" key="1">
    <source>
        <dbReference type="ARBA" id="ARBA00004141"/>
    </source>
</evidence>